<keyword evidence="2" id="KW-1185">Reference proteome</keyword>
<protein>
    <submittedName>
        <fullName evidence="1">Uncharacterized protein</fullName>
    </submittedName>
</protein>
<sequence>MSGEETRLFFRNDPPSAEEKAGFLCHSEKKCMKNFCSGTYMKSLVAKRLQRQPQDCPCKGLF</sequence>
<reference evidence="1" key="1">
    <citation type="journal article" date="2021" name="Microb. Physiol.">
        <title>Proteogenomic Insights into the Physiology of Marine, Sulfate-Reducing, Filamentous Desulfonema limicola and Desulfonema magnum.</title>
        <authorList>
            <person name="Schnaars V."/>
            <person name="Wohlbrand L."/>
            <person name="Scheve S."/>
            <person name="Hinrichs C."/>
            <person name="Reinhardt R."/>
            <person name="Rabus R."/>
        </authorList>
    </citation>
    <scope>NUCLEOTIDE SEQUENCE</scope>
    <source>
        <strain evidence="1">4be13</strain>
    </source>
</reference>
<name>A0A975GM37_9BACT</name>
<dbReference type="AlphaFoldDB" id="A0A975GM37"/>
<dbReference type="Proteomes" id="UP000663722">
    <property type="component" value="Chromosome"/>
</dbReference>
<gene>
    <name evidence="1" type="ORF">dnm_024360</name>
</gene>
<dbReference type="EMBL" id="CP061800">
    <property type="protein sequence ID" value="QTA86412.1"/>
    <property type="molecule type" value="Genomic_DNA"/>
</dbReference>
<accession>A0A975GM37</accession>
<dbReference type="KEGG" id="dmm:dnm_024360"/>
<evidence type="ECO:0000313" key="1">
    <source>
        <dbReference type="EMBL" id="QTA86412.1"/>
    </source>
</evidence>
<organism evidence="1 2">
    <name type="scientific">Desulfonema magnum</name>
    <dbReference type="NCBI Taxonomy" id="45655"/>
    <lineage>
        <taxon>Bacteria</taxon>
        <taxon>Pseudomonadati</taxon>
        <taxon>Thermodesulfobacteriota</taxon>
        <taxon>Desulfobacteria</taxon>
        <taxon>Desulfobacterales</taxon>
        <taxon>Desulfococcaceae</taxon>
        <taxon>Desulfonema</taxon>
    </lineage>
</organism>
<evidence type="ECO:0000313" key="2">
    <source>
        <dbReference type="Proteomes" id="UP000663722"/>
    </source>
</evidence>
<proteinExistence type="predicted"/>